<gene>
    <name evidence="1" type="ORF">IRJ16_12055</name>
</gene>
<dbReference type="PROSITE" id="PS51257">
    <property type="entry name" value="PROKAR_LIPOPROTEIN"/>
    <property type="match status" value="1"/>
</dbReference>
<dbReference type="AlphaFoldDB" id="A0A929KZ57"/>
<evidence type="ECO:0000313" key="2">
    <source>
        <dbReference type="Proteomes" id="UP000622475"/>
    </source>
</evidence>
<evidence type="ECO:0000313" key="1">
    <source>
        <dbReference type="EMBL" id="MBE9662618.1"/>
    </source>
</evidence>
<proteinExistence type="predicted"/>
<name>A0A929KZ57_9SPHI</name>
<keyword evidence="2" id="KW-1185">Reference proteome</keyword>
<comment type="caution">
    <text evidence="1">The sequence shown here is derived from an EMBL/GenBank/DDBJ whole genome shotgun (WGS) entry which is preliminary data.</text>
</comment>
<dbReference type="RefSeq" id="WP_194111832.1">
    <property type="nucleotide sequence ID" value="NZ_JADFFL010000004.1"/>
</dbReference>
<dbReference type="EMBL" id="JADFFL010000004">
    <property type="protein sequence ID" value="MBE9662618.1"/>
    <property type="molecule type" value="Genomic_DNA"/>
</dbReference>
<reference evidence="1" key="1">
    <citation type="submission" date="2020-10" db="EMBL/GenBank/DDBJ databases">
        <title>Mucilaginibacter mali sp. nov., isolated from rhizosphere soil of apple orchard.</title>
        <authorList>
            <person name="Lee J.-S."/>
            <person name="Kim H.S."/>
            <person name="Kim J.-S."/>
        </authorList>
    </citation>
    <scope>NUCLEOTIDE SEQUENCE</scope>
    <source>
        <strain evidence="1">KCTC 22746</strain>
    </source>
</reference>
<protein>
    <submittedName>
        <fullName evidence="1">Uncharacterized protein</fullName>
    </submittedName>
</protein>
<organism evidence="1 2">
    <name type="scientific">Mucilaginibacter myungsuensis</name>
    <dbReference type="NCBI Taxonomy" id="649104"/>
    <lineage>
        <taxon>Bacteria</taxon>
        <taxon>Pseudomonadati</taxon>
        <taxon>Bacteroidota</taxon>
        <taxon>Sphingobacteriia</taxon>
        <taxon>Sphingobacteriales</taxon>
        <taxon>Sphingobacteriaceae</taxon>
        <taxon>Mucilaginibacter</taxon>
    </lineage>
</organism>
<dbReference type="Proteomes" id="UP000622475">
    <property type="component" value="Unassembled WGS sequence"/>
</dbReference>
<sequence>MRKILLLTLLIIGGLYGCKKGYDESTSTNTLIVGKWGHVKDSIINFVNDTSVVTVQPGGVDSIEFNKGTSGSDSFTNFRYELRGYFLTLKYPSYVSVNNITVPATDYDLKIRSLTKNDMVLFFDFTERDSIGRLNGSTVFRTYSK</sequence>
<accession>A0A929KZ57</accession>